<proteinExistence type="predicted"/>
<sequence length="34" mass="4230">MFQTRTEFKVVWGQQRCCNEKQRYPTHWLNDISV</sequence>
<accession>A0A0E9RUB3</accession>
<name>A0A0E9RUB3_ANGAN</name>
<evidence type="ECO:0000313" key="1">
    <source>
        <dbReference type="EMBL" id="JAH32080.1"/>
    </source>
</evidence>
<organism evidence="1">
    <name type="scientific">Anguilla anguilla</name>
    <name type="common">European freshwater eel</name>
    <name type="synonym">Muraena anguilla</name>
    <dbReference type="NCBI Taxonomy" id="7936"/>
    <lineage>
        <taxon>Eukaryota</taxon>
        <taxon>Metazoa</taxon>
        <taxon>Chordata</taxon>
        <taxon>Craniata</taxon>
        <taxon>Vertebrata</taxon>
        <taxon>Euteleostomi</taxon>
        <taxon>Actinopterygii</taxon>
        <taxon>Neopterygii</taxon>
        <taxon>Teleostei</taxon>
        <taxon>Anguilliformes</taxon>
        <taxon>Anguillidae</taxon>
        <taxon>Anguilla</taxon>
    </lineage>
</organism>
<dbReference type="AlphaFoldDB" id="A0A0E9RUB3"/>
<reference evidence="1" key="1">
    <citation type="submission" date="2014-11" db="EMBL/GenBank/DDBJ databases">
        <authorList>
            <person name="Amaro Gonzalez C."/>
        </authorList>
    </citation>
    <scope>NUCLEOTIDE SEQUENCE</scope>
</reference>
<dbReference type="EMBL" id="GBXM01076497">
    <property type="protein sequence ID" value="JAH32080.1"/>
    <property type="molecule type" value="Transcribed_RNA"/>
</dbReference>
<protein>
    <submittedName>
        <fullName evidence="1">Uncharacterized protein</fullName>
    </submittedName>
</protein>
<reference evidence="1" key="2">
    <citation type="journal article" date="2015" name="Fish Shellfish Immunol.">
        <title>Early steps in the European eel (Anguilla anguilla)-Vibrio vulnificus interaction in the gills: Role of the RtxA13 toxin.</title>
        <authorList>
            <person name="Callol A."/>
            <person name="Pajuelo D."/>
            <person name="Ebbesson L."/>
            <person name="Teles M."/>
            <person name="MacKenzie S."/>
            <person name="Amaro C."/>
        </authorList>
    </citation>
    <scope>NUCLEOTIDE SEQUENCE</scope>
</reference>